<evidence type="ECO:0000313" key="3">
    <source>
        <dbReference type="Proteomes" id="UP000784294"/>
    </source>
</evidence>
<reference evidence="2" key="1">
    <citation type="submission" date="2018-11" db="EMBL/GenBank/DDBJ databases">
        <authorList>
            <consortium name="Pathogen Informatics"/>
        </authorList>
    </citation>
    <scope>NUCLEOTIDE SEQUENCE</scope>
</reference>
<feature type="compositionally biased region" description="Basic and acidic residues" evidence="1">
    <location>
        <begin position="196"/>
        <end position="205"/>
    </location>
</feature>
<dbReference type="AlphaFoldDB" id="A0A448WT61"/>
<feature type="region of interest" description="Disordered" evidence="1">
    <location>
        <begin position="53"/>
        <end position="74"/>
    </location>
</feature>
<evidence type="ECO:0000256" key="1">
    <source>
        <dbReference type="SAM" id="MobiDB-lite"/>
    </source>
</evidence>
<feature type="compositionally biased region" description="Low complexity" evidence="1">
    <location>
        <begin position="108"/>
        <end position="123"/>
    </location>
</feature>
<feature type="compositionally biased region" description="Polar residues" evidence="1">
    <location>
        <begin position="61"/>
        <end position="74"/>
    </location>
</feature>
<accession>A0A448WT61</accession>
<dbReference type="Proteomes" id="UP000784294">
    <property type="component" value="Unassembled WGS sequence"/>
</dbReference>
<feature type="region of interest" description="Disordered" evidence="1">
    <location>
        <begin position="92"/>
        <end position="242"/>
    </location>
</feature>
<evidence type="ECO:0000313" key="2">
    <source>
        <dbReference type="EMBL" id="VEL19476.1"/>
    </source>
</evidence>
<sequence length="242" mass="26421">MLNHFSPYSKSDPSLEVSTLKLLESALASADTSFDANEDWLLLGDLAAAMPSQGPKLAVQSPDQLNTKSDQSKLSEAIVDADHYDEDDIILCESSDSELAPSTPPQPSTSHSKPPDSLLLDSLTNNFANKTTADNIHIKRRPPTSFKEVGDSPHENEMDDSDDIEIIGFESGIQPKEAGQEEEPFGMTSASRKRSRPSESVKEVFIDLGDSDNDDVAQEDDACSNENDFISDEVDAKEEERS</sequence>
<name>A0A448WT61_9PLAT</name>
<feature type="non-terminal residue" evidence="2">
    <location>
        <position position="1"/>
    </location>
</feature>
<gene>
    <name evidence="2" type="ORF">PXEA_LOCUS12916</name>
</gene>
<proteinExistence type="predicted"/>
<organism evidence="2 3">
    <name type="scientific">Protopolystoma xenopodis</name>
    <dbReference type="NCBI Taxonomy" id="117903"/>
    <lineage>
        <taxon>Eukaryota</taxon>
        <taxon>Metazoa</taxon>
        <taxon>Spiralia</taxon>
        <taxon>Lophotrochozoa</taxon>
        <taxon>Platyhelminthes</taxon>
        <taxon>Monogenea</taxon>
        <taxon>Polyopisthocotylea</taxon>
        <taxon>Polystomatidea</taxon>
        <taxon>Polystomatidae</taxon>
        <taxon>Protopolystoma</taxon>
    </lineage>
</organism>
<feature type="compositionally biased region" description="Polar residues" evidence="1">
    <location>
        <begin position="124"/>
        <end position="134"/>
    </location>
</feature>
<comment type="caution">
    <text evidence="2">The sequence shown here is derived from an EMBL/GenBank/DDBJ whole genome shotgun (WGS) entry which is preliminary data.</text>
</comment>
<protein>
    <submittedName>
        <fullName evidence="2">Uncharacterized protein</fullName>
    </submittedName>
</protein>
<dbReference type="EMBL" id="CAAALY010041737">
    <property type="protein sequence ID" value="VEL19476.1"/>
    <property type="molecule type" value="Genomic_DNA"/>
</dbReference>
<feature type="compositionally biased region" description="Acidic residues" evidence="1">
    <location>
        <begin position="209"/>
        <end position="242"/>
    </location>
</feature>
<keyword evidence="3" id="KW-1185">Reference proteome</keyword>